<dbReference type="PANTHER" id="PTHR40619:SF3">
    <property type="entry name" value="FUNGAL STAND N-TERMINAL GOODBYE DOMAIN-CONTAINING PROTEIN"/>
    <property type="match status" value="1"/>
</dbReference>
<dbReference type="Proteomes" id="UP000325945">
    <property type="component" value="Unassembled WGS sequence"/>
</dbReference>
<reference evidence="2" key="1">
    <citation type="submission" date="2019-04" db="EMBL/GenBank/DDBJ databases">
        <title>Friends and foes A comparative genomics studyof 23 Aspergillus species from section Flavi.</title>
        <authorList>
            <consortium name="DOE Joint Genome Institute"/>
            <person name="Kjaerbolling I."/>
            <person name="Vesth T."/>
            <person name="Frisvad J.C."/>
            <person name="Nybo J.L."/>
            <person name="Theobald S."/>
            <person name="Kildgaard S."/>
            <person name="Isbrandt T."/>
            <person name="Kuo A."/>
            <person name="Sato A."/>
            <person name="Lyhne E.K."/>
            <person name="Kogle M.E."/>
            <person name="Wiebenga A."/>
            <person name="Kun R.S."/>
            <person name="Lubbers R.J."/>
            <person name="Makela M.R."/>
            <person name="Barry K."/>
            <person name="Chovatia M."/>
            <person name="Clum A."/>
            <person name="Daum C."/>
            <person name="Haridas S."/>
            <person name="He G."/>
            <person name="LaButti K."/>
            <person name="Lipzen A."/>
            <person name="Mondo S."/>
            <person name="Riley R."/>
            <person name="Salamov A."/>
            <person name="Simmons B.A."/>
            <person name="Magnuson J.K."/>
            <person name="Henrissat B."/>
            <person name="Mortensen U.H."/>
            <person name="Larsen T.O."/>
            <person name="Devries R.P."/>
            <person name="Grigoriev I.V."/>
            <person name="Machida M."/>
            <person name="Baker S.E."/>
            <person name="Andersen M.R."/>
        </authorList>
    </citation>
    <scope>NUCLEOTIDE SEQUENCE [LARGE SCALE GENOMIC DNA]</scope>
    <source>
        <strain evidence="2">CBS 130017</strain>
    </source>
</reference>
<dbReference type="PANTHER" id="PTHR40619">
    <property type="entry name" value="FUNGAL STAND N-TERMINAL GOODBYE DOMAIN-CONTAINING PROTEIN"/>
    <property type="match status" value="1"/>
</dbReference>
<gene>
    <name evidence="1" type="ORF">BDV39DRAFT_210781</name>
</gene>
<dbReference type="EMBL" id="ML741871">
    <property type="protein sequence ID" value="KAE8321382.1"/>
    <property type="molecule type" value="Genomic_DNA"/>
</dbReference>
<evidence type="ECO:0000313" key="1">
    <source>
        <dbReference type="EMBL" id="KAE8321382.1"/>
    </source>
</evidence>
<keyword evidence="2" id="KW-1185">Reference proteome</keyword>
<accession>A0A5N6WL18</accession>
<protein>
    <submittedName>
        <fullName evidence="1">Uncharacterized protein</fullName>
    </submittedName>
</protein>
<dbReference type="AlphaFoldDB" id="A0A5N6WL18"/>
<name>A0A5N6WL18_9EURO</name>
<evidence type="ECO:0000313" key="2">
    <source>
        <dbReference type="Proteomes" id="UP000325945"/>
    </source>
</evidence>
<organism evidence="1 2">
    <name type="scientific">Aspergillus sergii</name>
    <dbReference type="NCBI Taxonomy" id="1034303"/>
    <lineage>
        <taxon>Eukaryota</taxon>
        <taxon>Fungi</taxon>
        <taxon>Dikarya</taxon>
        <taxon>Ascomycota</taxon>
        <taxon>Pezizomycotina</taxon>
        <taxon>Eurotiomycetes</taxon>
        <taxon>Eurotiomycetidae</taxon>
        <taxon>Eurotiales</taxon>
        <taxon>Aspergillaceae</taxon>
        <taxon>Aspergillus</taxon>
        <taxon>Aspergillus subgen. Circumdati</taxon>
    </lineage>
</organism>
<proteinExistence type="predicted"/>
<sequence length="307" mass="34627">MVAQLARSYSCATPKPGKLDSFLPGRRLLDALGVGHMTAIHDLEYMLRQGQMFTVTSSEARAQQLIQEDRFASFLSSPRSDLLLVNGNFDYASAARISPLSFLCANLALSLSQNAHCLVLHYFCSLHDRPSDPLAGPQGLIRSILSQLLCTGWPFEQDFINTRSYRDDILSHSVEALCFTFRELVEQLPVDKRIHCIIDNITTLESERWDADLYTVIEMLYHISVDDSCRQIFKVLITAPPARTLIERKLPTHNRLMLQQAVSGGHQISDRLIYDDIHAGRSRGGYLDKTRQYADSEDEWSDDGYGG</sequence>